<dbReference type="Gene3D" id="2.60.40.3140">
    <property type="match status" value="1"/>
</dbReference>
<sequence>MKKISLFIALLCLFKAADGQDFAYGSTTLQELDMKSYSRDTSANAVVLKEFGTARISSDDKCPLIFDYHVKIKIFNSKAFEYGDVVIPVYKSNNDRYELVREIKGVTTYLGKDGAMHTSELDPKKVFRENKNIHWDLLKFAMPNLTDGCIVEYSYEIESPYVFNFRKWDFQWNIPKMSSEYVAHIPAVYNYNASLKGYLKLTKNDAELEKECFAPGGGVKADCSKISYLITDVPAFVEEDYMTSSVNFKSSINYELSDYVDYMGAKHKVTKDWKDVDYELKQDENFGSQLKKKDFFKPLLTASIQNQPDELSKAKAVYSFIKRSFKWNNRFGCYSENGIKKAFESHTGNIGDINLSLIAALSSAGINTEAVLLSTRDNGLINRLFPVISDFNYVVAKATIGGKSYMLDASDPLLSFGLLPVRCINDQGRVLSLDKASYWVDLTASQKENKIYNLNLELKNNGKIEGDMTIMSFGYEAYNKRKAIKKFNSEEEYLEDLDEKMPKIKLLKSEIKNVDSLDIGVVENYHIEIDAYSSLNQQFSFNPFFMDPVKENPFKLKERNYPVDWGVPSESKISINLTFPKEYEIVSKPADVGLALPEGGGRFITSITTDQNSLNYSELFALNKSVYMSDEYPFLKELFNRIIQTQKSDIIFKKK</sequence>
<evidence type="ECO:0000313" key="2">
    <source>
        <dbReference type="Proteomes" id="UP000466586"/>
    </source>
</evidence>
<dbReference type="Gene3D" id="2.60.120.1130">
    <property type="match status" value="1"/>
</dbReference>
<evidence type="ECO:0000313" key="1">
    <source>
        <dbReference type="EMBL" id="MXV52086.1"/>
    </source>
</evidence>
<dbReference type="Proteomes" id="UP000466586">
    <property type="component" value="Unassembled WGS sequence"/>
</dbReference>
<dbReference type="EMBL" id="WVHT01000006">
    <property type="protein sequence ID" value="MXV52086.1"/>
    <property type="molecule type" value="Genomic_DNA"/>
</dbReference>
<gene>
    <name evidence="1" type="ORF">GS399_13995</name>
</gene>
<organism evidence="1 2">
    <name type="scientific">Hufsiella arboris</name>
    <dbReference type="NCBI Taxonomy" id="2695275"/>
    <lineage>
        <taxon>Bacteria</taxon>
        <taxon>Pseudomonadati</taxon>
        <taxon>Bacteroidota</taxon>
        <taxon>Sphingobacteriia</taxon>
        <taxon>Sphingobacteriales</taxon>
        <taxon>Sphingobacteriaceae</taxon>
        <taxon>Hufsiella</taxon>
    </lineage>
</organism>
<dbReference type="RefSeq" id="WP_160845265.1">
    <property type="nucleotide sequence ID" value="NZ_WVHT01000006.1"/>
</dbReference>
<accession>A0A7K1YBX2</accession>
<comment type="caution">
    <text evidence="1">The sequence shown here is derived from an EMBL/GenBank/DDBJ whole genome shotgun (WGS) entry which is preliminary data.</text>
</comment>
<name>A0A7K1YBX2_9SPHI</name>
<dbReference type="Gene3D" id="3.10.620.30">
    <property type="match status" value="1"/>
</dbReference>
<dbReference type="AlphaFoldDB" id="A0A7K1YBX2"/>
<protein>
    <submittedName>
        <fullName evidence="1">DUF3857 domain-containing protein</fullName>
    </submittedName>
</protein>
<keyword evidence="2" id="KW-1185">Reference proteome</keyword>
<reference evidence="1 2" key="1">
    <citation type="submission" date="2019-11" db="EMBL/GenBank/DDBJ databases">
        <title>Pedobacter sp. HMF7647 Genome sequencing and assembly.</title>
        <authorList>
            <person name="Kang H."/>
            <person name="Kim H."/>
            <person name="Joh K."/>
        </authorList>
    </citation>
    <scope>NUCLEOTIDE SEQUENCE [LARGE SCALE GENOMIC DNA]</scope>
    <source>
        <strain evidence="1 2">HMF7647</strain>
    </source>
</reference>
<proteinExistence type="predicted"/>